<gene>
    <name evidence="1" type="ORF">GCM10009038_24420</name>
</gene>
<dbReference type="InterPro" id="IPR014915">
    <property type="entry name" value="Phage_TLS_TfmB"/>
</dbReference>
<dbReference type="EMBL" id="BMZI01000005">
    <property type="protein sequence ID" value="GHB24454.1"/>
    <property type="molecule type" value="Genomic_DNA"/>
</dbReference>
<accession>A0ABQ3E2S8</accession>
<organism evidence="1 2">
    <name type="scientific">Salinicola rhizosphaerae</name>
    <dbReference type="NCBI Taxonomy" id="1443141"/>
    <lineage>
        <taxon>Bacteria</taxon>
        <taxon>Pseudomonadati</taxon>
        <taxon>Pseudomonadota</taxon>
        <taxon>Gammaproteobacteria</taxon>
        <taxon>Oceanospirillales</taxon>
        <taxon>Halomonadaceae</taxon>
        <taxon>Salinicola</taxon>
    </lineage>
</organism>
<evidence type="ECO:0000313" key="2">
    <source>
        <dbReference type="Proteomes" id="UP000646745"/>
    </source>
</evidence>
<reference evidence="2" key="1">
    <citation type="journal article" date="2019" name="Int. J. Syst. Evol. Microbiol.">
        <title>The Global Catalogue of Microorganisms (GCM) 10K type strain sequencing project: providing services to taxonomists for standard genome sequencing and annotation.</title>
        <authorList>
            <consortium name="The Broad Institute Genomics Platform"/>
            <consortium name="The Broad Institute Genome Sequencing Center for Infectious Disease"/>
            <person name="Wu L."/>
            <person name="Ma J."/>
        </authorList>
    </citation>
    <scope>NUCLEOTIDE SEQUENCE [LARGE SCALE GENOMIC DNA]</scope>
    <source>
        <strain evidence="2">KCTC 32998</strain>
    </source>
</reference>
<comment type="caution">
    <text evidence="1">The sequence shown here is derived from an EMBL/GenBank/DDBJ whole genome shotgun (WGS) entry which is preliminary data.</text>
</comment>
<proteinExistence type="predicted"/>
<dbReference type="Pfam" id="PF08809">
    <property type="entry name" value="DUF1799"/>
    <property type="match status" value="1"/>
</dbReference>
<dbReference type="Proteomes" id="UP000646745">
    <property type="component" value="Unassembled WGS sequence"/>
</dbReference>
<name>A0ABQ3E2S8_9GAMM</name>
<keyword evidence="2" id="KW-1185">Reference proteome</keyword>
<sequence>MGGLTGLDYSAVYVVMQIHAVPPDEGRDRLQQIRLLERGALNEMNKAKG</sequence>
<protein>
    <submittedName>
        <fullName evidence="1">Uncharacterized protein</fullName>
    </submittedName>
</protein>
<evidence type="ECO:0000313" key="1">
    <source>
        <dbReference type="EMBL" id="GHB24454.1"/>
    </source>
</evidence>